<dbReference type="Proteomes" id="UP000475862">
    <property type="component" value="Unassembled WGS sequence"/>
</dbReference>
<evidence type="ECO:0000313" key="1">
    <source>
        <dbReference type="EMBL" id="KAE9525591.1"/>
    </source>
</evidence>
<comment type="caution">
    <text evidence="1">The sequence shown here is derived from an EMBL/GenBank/DDBJ whole genome shotgun (WGS) entry which is preliminary data.</text>
</comment>
<organism evidence="1 2">
    <name type="scientific">Aphis glycines</name>
    <name type="common">Soybean aphid</name>
    <dbReference type="NCBI Taxonomy" id="307491"/>
    <lineage>
        <taxon>Eukaryota</taxon>
        <taxon>Metazoa</taxon>
        <taxon>Ecdysozoa</taxon>
        <taxon>Arthropoda</taxon>
        <taxon>Hexapoda</taxon>
        <taxon>Insecta</taxon>
        <taxon>Pterygota</taxon>
        <taxon>Neoptera</taxon>
        <taxon>Paraneoptera</taxon>
        <taxon>Hemiptera</taxon>
        <taxon>Sternorrhyncha</taxon>
        <taxon>Aphidomorpha</taxon>
        <taxon>Aphidoidea</taxon>
        <taxon>Aphididae</taxon>
        <taxon>Aphidini</taxon>
        <taxon>Aphis</taxon>
        <taxon>Aphis</taxon>
    </lineage>
</organism>
<accession>A0A6G0T455</accession>
<protein>
    <submittedName>
        <fullName evidence="1">Uncharacterized protein</fullName>
    </submittedName>
</protein>
<dbReference type="AlphaFoldDB" id="A0A6G0T455"/>
<reference evidence="1 2" key="1">
    <citation type="submission" date="2019-08" db="EMBL/GenBank/DDBJ databases">
        <title>The genome of the soybean aphid Biotype 1, its phylome, world population structure and adaptation to the North American continent.</title>
        <authorList>
            <person name="Giordano R."/>
            <person name="Donthu R.K."/>
            <person name="Hernandez A.G."/>
            <person name="Wright C.L."/>
            <person name="Zimin A.V."/>
        </authorList>
    </citation>
    <scope>NUCLEOTIDE SEQUENCE [LARGE SCALE GENOMIC DNA]</scope>
    <source>
        <tissue evidence="1">Whole aphids</tissue>
    </source>
</reference>
<evidence type="ECO:0000313" key="2">
    <source>
        <dbReference type="Proteomes" id="UP000475862"/>
    </source>
</evidence>
<dbReference type="OrthoDB" id="10619539at2759"/>
<gene>
    <name evidence="1" type="ORF">AGLY_014118</name>
</gene>
<dbReference type="EMBL" id="VYZN01000059">
    <property type="protein sequence ID" value="KAE9525591.1"/>
    <property type="molecule type" value="Genomic_DNA"/>
</dbReference>
<keyword evidence="2" id="KW-1185">Reference proteome</keyword>
<name>A0A6G0T455_APHGL</name>
<sequence length="277" mass="30903">MSSLPVVELRQFISRGENLRRLNVAIQIHMRSCLVAQSPIGGDSGDKNDIELAELAEFLWLKPNSFAHFYNFRTSGNISLFSPENIMEDYEAEEVLPDTGITAENADTSNLFEKNDAPLNEPSPTSIKNTNSPSLFQQQLLKVLDKSQNKNEDGDHDKHFLLSLLPGMKAIDNAIESVSPYCLPLQPIQYSSSIPELNTTNEYTLQAPDNVIPRLTYMSIFLCFNIMLDIRGGIRSADTPCIANPTGNAAEYAAYETRRKMPYIAPAQIGTDSLLRR</sequence>
<proteinExistence type="predicted"/>